<dbReference type="EMBL" id="UINC01086489">
    <property type="protein sequence ID" value="SVC35005.1"/>
    <property type="molecule type" value="Genomic_DNA"/>
</dbReference>
<protein>
    <submittedName>
        <fullName evidence="2">Uncharacterized protein</fullName>
    </submittedName>
</protein>
<sequence>MRINEISTVDEEWYNPLTWFKKKPKATTKAVAKPEVKTVSPDLMPGDGLANQAANHIANNKNKKKKALDAFKKELGEDDSSVLNSINELINDIHYTNNHYDRDEAMDADEINNELQQIKQLASKVGNKTIIDIVDELHWWNNHYDRDEAFTQEEVNAELEKIKQLVGGEAFELEEKVKEVSEGDMEADKKNPHAQPYLNTPE</sequence>
<feature type="region of interest" description="Disordered" evidence="1">
    <location>
        <begin position="177"/>
        <end position="202"/>
    </location>
</feature>
<dbReference type="AlphaFoldDB" id="A0A382LGL1"/>
<name>A0A382LGL1_9ZZZZ</name>
<accession>A0A382LGL1</accession>
<reference evidence="2" key="1">
    <citation type="submission" date="2018-05" db="EMBL/GenBank/DDBJ databases">
        <authorList>
            <person name="Lanie J.A."/>
            <person name="Ng W.-L."/>
            <person name="Kazmierczak K.M."/>
            <person name="Andrzejewski T.M."/>
            <person name="Davidsen T.M."/>
            <person name="Wayne K.J."/>
            <person name="Tettelin H."/>
            <person name="Glass J.I."/>
            <person name="Rusch D."/>
            <person name="Podicherti R."/>
            <person name="Tsui H.-C.T."/>
            <person name="Winkler M.E."/>
        </authorList>
    </citation>
    <scope>NUCLEOTIDE SEQUENCE</scope>
</reference>
<feature type="compositionally biased region" description="Basic and acidic residues" evidence="1">
    <location>
        <begin position="177"/>
        <end position="191"/>
    </location>
</feature>
<organism evidence="2">
    <name type="scientific">marine metagenome</name>
    <dbReference type="NCBI Taxonomy" id="408172"/>
    <lineage>
        <taxon>unclassified sequences</taxon>
        <taxon>metagenomes</taxon>
        <taxon>ecological metagenomes</taxon>
    </lineage>
</organism>
<proteinExistence type="predicted"/>
<feature type="non-terminal residue" evidence="2">
    <location>
        <position position="202"/>
    </location>
</feature>
<gene>
    <name evidence="2" type="ORF">METZ01_LOCUS287859</name>
</gene>
<evidence type="ECO:0000256" key="1">
    <source>
        <dbReference type="SAM" id="MobiDB-lite"/>
    </source>
</evidence>
<evidence type="ECO:0000313" key="2">
    <source>
        <dbReference type="EMBL" id="SVC35005.1"/>
    </source>
</evidence>